<sequence>MPKLSSSDRASSNYSLEAPRPWICWQSDLTILLPPRTTHPGDNSHLHPPDRSTLQLHIAEDAADGVRQLPPPSSQSNNCTRATIMVSEEVFESCLPILNNAEVDEEEKVEKVEEFLRDKAALTGSILENAVLDVLWRHRNSLKGEASPPPLRPYCHPPLLSSAGADNPFVHSSFGSLQ</sequence>
<organism evidence="1 2">
    <name type="scientific">Coccidioides immitis H538.4</name>
    <dbReference type="NCBI Taxonomy" id="396776"/>
    <lineage>
        <taxon>Eukaryota</taxon>
        <taxon>Fungi</taxon>
        <taxon>Dikarya</taxon>
        <taxon>Ascomycota</taxon>
        <taxon>Pezizomycotina</taxon>
        <taxon>Eurotiomycetes</taxon>
        <taxon>Eurotiomycetidae</taxon>
        <taxon>Onygenales</taxon>
        <taxon>Onygenaceae</taxon>
        <taxon>Coccidioides</taxon>
    </lineage>
</organism>
<dbReference type="STRING" id="396776.A0A0J8UPR9"/>
<gene>
    <name evidence="1" type="ORF">CIHG_07330</name>
</gene>
<proteinExistence type="predicted"/>
<accession>A0A0J8UPR9</accession>
<dbReference type="AlphaFoldDB" id="A0A0J8UPR9"/>
<dbReference type="Proteomes" id="UP000054563">
    <property type="component" value="Unassembled WGS sequence"/>
</dbReference>
<name>A0A0J8UPR9_COCIT</name>
<reference evidence="2" key="1">
    <citation type="journal article" date="2010" name="Genome Res.">
        <title>Population genomic sequencing of Coccidioides fungi reveals recent hybridization and transposon control.</title>
        <authorList>
            <person name="Neafsey D.E."/>
            <person name="Barker B.M."/>
            <person name="Sharpton T.J."/>
            <person name="Stajich J.E."/>
            <person name="Park D.J."/>
            <person name="Whiston E."/>
            <person name="Hung C.-Y."/>
            <person name="McMahan C."/>
            <person name="White J."/>
            <person name="Sykes S."/>
            <person name="Heiman D."/>
            <person name="Young S."/>
            <person name="Zeng Q."/>
            <person name="Abouelleil A."/>
            <person name="Aftuck L."/>
            <person name="Bessette D."/>
            <person name="Brown A."/>
            <person name="FitzGerald M."/>
            <person name="Lui A."/>
            <person name="Macdonald J.P."/>
            <person name="Priest M."/>
            <person name="Orbach M.J."/>
            <person name="Galgiani J.N."/>
            <person name="Kirkland T.N."/>
            <person name="Cole G.T."/>
            <person name="Birren B.W."/>
            <person name="Henn M.R."/>
            <person name="Taylor J.W."/>
            <person name="Rounsley S.D."/>
        </authorList>
    </citation>
    <scope>NUCLEOTIDE SEQUENCE [LARGE SCALE GENOMIC DNA]</scope>
    <source>
        <strain evidence="2">H538.4</strain>
    </source>
</reference>
<evidence type="ECO:0000313" key="2">
    <source>
        <dbReference type="Proteomes" id="UP000054563"/>
    </source>
</evidence>
<evidence type="ECO:0000313" key="1">
    <source>
        <dbReference type="EMBL" id="KMU89523.1"/>
    </source>
</evidence>
<dbReference type="VEuPathDB" id="FungiDB:CIHG_07330"/>
<protein>
    <submittedName>
        <fullName evidence="1">Uncharacterized protein</fullName>
    </submittedName>
</protein>
<dbReference type="EMBL" id="DS017013">
    <property type="protein sequence ID" value="KMU89523.1"/>
    <property type="molecule type" value="Genomic_DNA"/>
</dbReference>